<keyword evidence="7" id="KW-0256">Endoplasmic reticulum</keyword>
<dbReference type="GO" id="GO:0005789">
    <property type="term" value="C:endoplasmic reticulum membrane"/>
    <property type="evidence" value="ECO:0007669"/>
    <property type="project" value="UniProtKB-SubCell"/>
</dbReference>
<dbReference type="InterPro" id="IPR001128">
    <property type="entry name" value="Cyt_P450"/>
</dbReference>
<sequence length="494" mass="57170">MQIFSIFAFIIVTLIAYVKWSQTHWKRRRVPHLEPSFLFGNFENPIISKSKRSMPAHFLEFYRKLKEKGLKCGGVYTYFAPMFVIADPAYNKHILLKNFHEFHIRDFYCNKKDQPVSLNLVTSEGEDWRKLRIKFNPTFTTAKMKIMFDLMMEVAKSMGNYFRGHATRKIPINAKQCGEYYTTDIVATCSFGLDCNSFKNSTFSDLVKHLMHDSFRFTRISFCFAFPKLANFLGVPLFIPKPTQYICDLLDKTVKERVGSNIARKDFRQIIMDLKRQHEINDTEAHGHCVLFLLAGFETMGVALTFALFELAVNQEIQTRLRNEINKVLNKYGGESSYEAIYSIKYLDMFINEILRKYPPVAILNRTSVTDVRLPDADFVIEKGTKIVIPVIGFHHDPEYFPEPDKFDPERFSMENKQNVKPYAYIPFGDGPRSCIGERFAKQALKVGIFSIVKGYKLKLNPTVKLPLEFESSFGLVPATDILVDIQEANQVIR</sequence>
<dbReference type="AlphaFoldDB" id="A0A0T6BC74"/>
<evidence type="ECO:0000256" key="4">
    <source>
        <dbReference type="ARBA" id="ARBA00010617"/>
    </source>
</evidence>
<dbReference type="InterPro" id="IPR017972">
    <property type="entry name" value="Cyt_P450_CS"/>
</dbReference>
<evidence type="ECO:0000256" key="13">
    <source>
        <dbReference type="PIRSR" id="PIRSR602401-1"/>
    </source>
</evidence>
<dbReference type="PRINTS" id="PR00463">
    <property type="entry name" value="EP450I"/>
</dbReference>
<keyword evidence="11 14" id="KW-0503">Monooxygenase</keyword>
<dbReference type="GO" id="GO:0004497">
    <property type="term" value="F:monooxygenase activity"/>
    <property type="evidence" value="ECO:0007669"/>
    <property type="project" value="UniProtKB-KW"/>
</dbReference>
<reference evidence="16 17" key="1">
    <citation type="submission" date="2015-09" db="EMBL/GenBank/DDBJ databases">
        <title>Draft genome of the scarab beetle Oryctes borbonicus.</title>
        <authorList>
            <person name="Meyer J.M."/>
            <person name="Markov G.V."/>
            <person name="Baskaran P."/>
            <person name="Herrmann M."/>
            <person name="Sommer R.J."/>
            <person name="Roedelsperger C."/>
        </authorList>
    </citation>
    <scope>NUCLEOTIDE SEQUENCE [LARGE SCALE GENOMIC DNA]</scope>
    <source>
        <strain evidence="16">OB123</strain>
        <tissue evidence="16">Whole animal</tissue>
    </source>
</reference>
<organism evidence="16 17">
    <name type="scientific">Oryctes borbonicus</name>
    <dbReference type="NCBI Taxonomy" id="1629725"/>
    <lineage>
        <taxon>Eukaryota</taxon>
        <taxon>Metazoa</taxon>
        <taxon>Ecdysozoa</taxon>
        <taxon>Arthropoda</taxon>
        <taxon>Hexapoda</taxon>
        <taxon>Insecta</taxon>
        <taxon>Pterygota</taxon>
        <taxon>Neoptera</taxon>
        <taxon>Endopterygota</taxon>
        <taxon>Coleoptera</taxon>
        <taxon>Polyphaga</taxon>
        <taxon>Scarabaeiformia</taxon>
        <taxon>Scarabaeidae</taxon>
        <taxon>Dynastinae</taxon>
        <taxon>Oryctes</taxon>
    </lineage>
</organism>
<proteinExistence type="inferred from homology"/>
<dbReference type="GO" id="GO:0016705">
    <property type="term" value="F:oxidoreductase activity, acting on paired donors, with incorporation or reduction of molecular oxygen"/>
    <property type="evidence" value="ECO:0007669"/>
    <property type="project" value="InterPro"/>
</dbReference>
<evidence type="ECO:0000256" key="11">
    <source>
        <dbReference type="ARBA" id="ARBA00023033"/>
    </source>
</evidence>
<dbReference type="CDD" id="cd11056">
    <property type="entry name" value="CYP6-like"/>
    <property type="match status" value="1"/>
</dbReference>
<keyword evidence="15" id="KW-0812">Transmembrane</keyword>
<dbReference type="PANTHER" id="PTHR24292">
    <property type="entry name" value="CYTOCHROME P450"/>
    <property type="match status" value="1"/>
</dbReference>
<dbReference type="EMBL" id="LJIG01002239">
    <property type="protein sequence ID" value="KRT84701.1"/>
    <property type="molecule type" value="Genomic_DNA"/>
</dbReference>
<feature type="binding site" description="axial binding residue" evidence="13">
    <location>
        <position position="435"/>
    </location>
    <ligand>
        <name>heme</name>
        <dbReference type="ChEBI" id="CHEBI:30413"/>
    </ligand>
    <ligandPart>
        <name>Fe</name>
        <dbReference type="ChEBI" id="CHEBI:18248"/>
    </ligandPart>
</feature>
<protein>
    <submittedName>
        <fullName evidence="16">Cytochrome P450</fullName>
    </submittedName>
</protein>
<dbReference type="GO" id="GO:0020037">
    <property type="term" value="F:heme binding"/>
    <property type="evidence" value="ECO:0007669"/>
    <property type="project" value="InterPro"/>
</dbReference>
<dbReference type="SUPFAM" id="SSF48264">
    <property type="entry name" value="Cytochrome P450"/>
    <property type="match status" value="1"/>
</dbReference>
<dbReference type="GO" id="GO:0005506">
    <property type="term" value="F:iron ion binding"/>
    <property type="evidence" value="ECO:0007669"/>
    <property type="project" value="InterPro"/>
</dbReference>
<dbReference type="PRINTS" id="PR00385">
    <property type="entry name" value="P450"/>
</dbReference>
<keyword evidence="12 15" id="KW-0472">Membrane</keyword>
<keyword evidence="17" id="KW-1185">Reference proteome</keyword>
<dbReference type="PROSITE" id="PS00086">
    <property type="entry name" value="CYTOCHROME_P450"/>
    <property type="match status" value="1"/>
</dbReference>
<accession>A0A0T6BC74</accession>
<evidence type="ECO:0000256" key="2">
    <source>
        <dbReference type="ARBA" id="ARBA00004174"/>
    </source>
</evidence>
<comment type="subcellular location">
    <subcellularLocation>
        <location evidence="3">Endoplasmic reticulum membrane</location>
        <topology evidence="3">Peripheral membrane protein</topology>
    </subcellularLocation>
    <subcellularLocation>
        <location evidence="2">Microsome membrane</location>
        <topology evidence="2">Peripheral membrane protein</topology>
    </subcellularLocation>
</comment>
<evidence type="ECO:0000313" key="16">
    <source>
        <dbReference type="EMBL" id="KRT84701.1"/>
    </source>
</evidence>
<dbReference type="Pfam" id="PF00067">
    <property type="entry name" value="p450"/>
    <property type="match status" value="1"/>
</dbReference>
<dbReference type="InterPro" id="IPR050476">
    <property type="entry name" value="Insect_CytP450_Detox"/>
</dbReference>
<evidence type="ECO:0000256" key="6">
    <source>
        <dbReference type="ARBA" id="ARBA00022723"/>
    </source>
</evidence>
<evidence type="ECO:0000256" key="15">
    <source>
        <dbReference type="SAM" id="Phobius"/>
    </source>
</evidence>
<dbReference type="Gene3D" id="1.10.630.10">
    <property type="entry name" value="Cytochrome P450"/>
    <property type="match status" value="1"/>
</dbReference>
<comment type="caution">
    <text evidence="16">The sequence shown here is derived from an EMBL/GenBank/DDBJ whole genome shotgun (WGS) entry which is preliminary data.</text>
</comment>
<keyword evidence="6 13" id="KW-0479">Metal-binding</keyword>
<evidence type="ECO:0000256" key="10">
    <source>
        <dbReference type="ARBA" id="ARBA00023004"/>
    </source>
</evidence>
<dbReference type="OrthoDB" id="1470350at2759"/>
<evidence type="ECO:0000256" key="5">
    <source>
        <dbReference type="ARBA" id="ARBA00022617"/>
    </source>
</evidence>
<evidence type="ECO:0000256" key="9">
    <source>
        <dbReference type="ARBA" id="ARBA00023002"/>
    </source>
</evidence>
<keyword evidence="8" id="KW-0492">Microsome</keyword>
<evidence type="ECO:0000256" key="1">
    <source>
        <dbReference type="ARBA" id="ARBA00001971"/>
    </source>
</evidence>
<evidence type="ECO:0000313" key="17">
    <source>
        <dbReference type="Proteomes" id="UP000051574"/>
    </source>
</evidence>
<keyword evidence="10 13" id="KW-0408">Iron</keyword>
<evidence type="ECO:0000256" key="7">
    <source>
        <dbReference type="ARBA" id="ARBA00022824"/>
    </source>
</evidence>
<keyword evidence="5 13" id="KW-0349">Heme</keyword>
<dbReference type="FunFam" id="1.10.630.10:FF:000042">
    <property type="entry name" value="Cytochrome P450"/>
    <property type="match status" value="1"/>
</dbReference>
<keyword evidence="15" id="KW-1133">Transmembrane helix</keyword>
<comment type="cofactor">
    <cofactor evidence="1 13">
        <name>heme</name>
        <dbReference type="ChEBI" id="CHEBI:30413"/>
    </cofactor>
</comment>
<evidence type="ECO:0000256" key="8">
    <source>
        <dbReference type="ARBA" id="ARBA00022848"/>
    </source>
</evidence>
<gene>
    <name evidence="16" type="ORF">AMK59_2494</name>
</gene>
<name>A0A0T6BC74_9SCAR</name>
<dbReference type="Proteomes" id="UP000051574">
    <property type="component" value="Unassembled WGS sequence"/>
</dbReference>
<evidence type="ECO:0000256" key="12">
    <source>
        <dbReference type="ARBA" id="ARBA00023136"/>
    </source>
</evidence>
<dbReference type="InterPro" id="IPR036396">
    <property type="entry name" value="Cyt_P450_sf"/>
</dbReference>
<comment type="similarity">
    <text evidence="4 14">Belongs to the cytochrome P450 family.</text>
</comment>
<evidence type="ECO:0000256" key="14">
    <source>
        <dbReference type="RuleBase" id="RU000461"/>
    </source>
</evidence>
<feature type="transmembrane region" description="Helical" evidence="15">
    <location>
        <begin position="290"/>
        <end position="313"/>
    </location>
</feature>
<evidence type="ECO:0000256" key="3">
    <source>
        <dbReference type="ARBA" id="ARBA00004406"/>
    </source>
</evidence>
<keyword evidence="9 14" id="KW-0560">Oxidoreductase</keyword>
<dbReference type="PANTHER" id="PTHR24292:SF100">
    <property type="entry name" value="CYTOCHROME P450 6A16, ISOFORM B-RELATED"/>
    <property type="match status" value="1"/>
</dbReference>
<dbReference type="InterPro" id="IPR002401">
    <property type="entry name" value="Cyt_P450_E_grp-I"/>
</dbReference>